<keyword evidence="4" id="KW-0378">Hydrolase</keyword>
<dbReference type="EMBL" id="DYYG01000010">
    <property type="protein sequence ID" value="HJE22584.1"/>
    <property type="molecule type" value="Genomic_DNA"/>
</dbReference>
<dbReference type="Proteomes" id="UP000742631">
    <property type="component" value="Unassembled WGS sequence"/>
</dbReference>
<evidence type="ECO:0000256" key="1">
    <source>
        <dbReference type="ARBA" id="ARBA00001968"/>
    </source>
</evidence>
<dbReference type="AlphaFoldDB" id="A0A921JDZ1"/>
<evidence type="ECO:0000256" key="5">
    <source>
        <dbReference type="ARBA" id="ARBA00035648"/>
    </source>
</evidence>
<evidence type="ECO:0000259" key="7">
    <source>
        <dbReference type="Pfam" id="PF08340"/>
    </source>
</evidence>
<evidence type="ECO:0000259" key="6">
    <source>
        <dbReference type="Pfam" id="PF03755"/>
    </source>
</evidence>
<reference evidence="8" key="1">
    <citation type="journal article" date="2021" name="PeerJ">
        <title>Extensive microbial diversity within the chicken gut microbiome revealed by metagenomics and culture.</title>
        <authorList>
            <person name="Gilroy R."/>
            <person name="Ravi A."/>
            <person name="Getino M."/>
            <person name="Pursley I."/>
            <person name="Horton D.L."/>
            <person name="Alikhan N.F."/>
            <person name="Baker D."/>
            <person name="Gharbi K."/>
            <person name="Hall N."/>
            <person name="Watson M."/>
            <person name="Adriaenssens E.M."/>
            <person name="Foster-Nyarko E."/>
            <person name="Jarju S."/>
            <person name="Secka A."/>
            <person name="Antonio M."/>
            <person name="Oren A."/>
            <person name="Chaudhuri R.R."/>
            <person name="La Ragione R."/>
            <person name="Hildebrand F."/>
            <person name="Pallen M.J."/>
        </authorList>
    </citation>
    <scope>NUCLEOTIDE SEQUENCE</scope>
    <source>
        <strain evidence="8">316</strain>
    </source>
</reference>
<reference evidence="8" key="2">
    <citation type="submission" date="2021-09" db="EMBL/GenBank/DDBJ databases">
        <authorList>
            <person name="Gilroy R."/>
        </authorList>
    </citation>
    <scope>NUCLEOTIDE SEQUENCE</scope>
    <source>
        <strain evidence="8">316</strain>
    </source>
</reference>
<comment type="caution">
    <text evidence="8">The sequence shown here is derived from an EMBL/GenBank/DDBJ whole genome shotgun (WGS) entry which is preliminary data.</text>
</comment>
<sequence>MTGFARASGTTGPVQWLWEIRTVNGRGLDIRVRVPNGFEAAGEAARAALSKALARGQCQLGLTLTRPEAAARVRIDEDLLARLAAAAARVPRPEGVGPATLDGLLAVRGVVEVETEASADPERLNRDLAAGIDALVADLVAARRAEGAQLRTIVGGQLTEIARLTQAAEECPARRPEAVRARLADSVALLVGSGGLDPDRLHQEAVMLAAKADVREELDRLRAHLAAAGDLLAQGGAIGRRLDFLAQELGREANTLCAKAGDISLSRIGLDLKAVVEQFREQVQNVE</sequence>
<keyword evidence="2" id="KW-0540">Nuclease</keyword>
<feature type="domain" description="Endoribonuclease YicC-like N-terminal" evidence="6">
    <location>
        <begin position="1"/>
        <end position="151"/>
    </location>
</feature>
<dbReference type="NCBIfam" id="TIGR00255">
    <property type="entry name" value="YicC/YloC family endoribonuclease"/>
    <property type="match status" value="1"/>
</dbReference>
<dbReference type="PANTHER" id="PTHR30636:SF3">
    <property type="entry name" value="UPF0701 PROTEIN YICC"/>
    <property type="match status" value="1"/>
</dbReference>
<dbReference type="InterPro" id="IPR005229">
    <property type="entry name" value="YicC/YloC-like"/>
</dbReference>
<comment type="similarity">
    <text evidence="5">Belongs to the YicC/YloC family.</text>
</comment>
<feature type="domain" description="Endoribonuclease YicC-like C-terminal" evidence="7">
    <location>
        <begin position="173"/>
        <end position="287"/>
    </location>
</feature>
<protein>
    <submittedName>
        <fullName evidence="8">YicC family protein</fullName>
    </submittedName>
</protein>
<evidence type="ECO:0000313" key="8">
    <source>
        <dbReference type="EMBL" id="HJE22584.1"/>
    </source>
</evidence>
<organism evidence="8 9">
    <name type="scientific">Methylorubrum populi</name>
    <dbReference type="NCBI Taxonomy" id="223967"/>
    <lineage>
        <taxon>Bacteria</taxon>
        <taxon>Pseudomonadati</taxon>
        <taxon>Pseudomonadota</taxon>
        <taxon>Alphaproteobacteria</taxon>
        <taxon>Hyphomicrobiales</taxon>
        <taxon>Methylobacteriaceae</taxon>
        <taxon>Methylorubrum</taxon>
    </lineage>
</organism>
<evidence type="ECO:0000313" key="9">
    <source>
        <dbReference type="Proteomes" id="UP000742631"/>
    </source>
</evidence>
<gene>
    <name evidence="8" type="ORF">K8W01_02830</name>
</gene>
<evidence type="ECO:0000256" key="4">
    <source>
        <dbReference type="ARBA" id="ARBA00022801"/>
    </source>
</evidence>
<proteinExistence type="inferred from homology"/>
<evidence type="ECO:0000256" key="3">
    <source>
        <dbReference type="ARBA" id="ARBA00022759"/>
    </source>
</evidence>
<dbReference type="Pfam" id="PF08340">
    <property type="entry name" value="YicC-like_C"/>
    <property type="match status" value="1"/>
</dbReference>
<evidence type="ECO:0000256" key="2">
    <source>
        <dbReference type="ARBA" id="ARBA00022722"/>
    </source>
</evidence>
<name>A0A921JDZ1_9HYPH</name>
<dbReference type="InterPro" id="IPR013527">
    <property type="entry name" value="YicC-like_N"/>
</dbReference>
<comment type="cofactor">
    <cofactor evidence="1">
        <name>a divalent metal cation</name>
        <dbReference type="ChEBI" id="CHEBI:60240"/>
    </cofactor>
</comment>
<accession>A0A921JDZ1</accession>
<keyword evidence="3" id="KW-0255">Endonuclease</keyword>
<dbReference type="GO" id="GO:0004521">
    <property type="term" value="F:RNA endonuclease activity"/>
    <property type="evidence" value="ECO:0007669"/>
    <property type="project" value="InterPro"/>
</dbReference>
<dbReference type="GO" id="GO:0016787">
    <property type="term" value="F:hydrolase activity"/>
    <property type="evidence" value="ECO:0007669"/>
    <property type="project" value="UniProtKB-KW"/>
</dbReference>
<dbReference type="Pfam" id="PF03755">
    <property type="entry name" value="YicC-like_N"/>
    <property type="match status" value="1"/>
</dbReference>
<dbReference type="InterPro" id="IPR013551">
    <property type="entry name" value="YicC-like_C"/>
</dbReference>
<dbReference type="PANTHER" id="PTHR30636">
    <property type="entry name" value="UPF0701 PROTEIN YICC"/>
    <property type="match status" value="1"/>
</dbReference>